<dbReference type="AlphaFoldDB" id="A0A8H3YCI5"/>
<dbReference type="Gene3D" id="3.30.70.2520">
    <property type="match status" value="1"/>
</dbReference>
<dbReference type="GO" id="GO:0003885">
    <property type="term" value="F:D-arabinono-1,4-lactone oxidase activity"/>
    <property type="evidence" value="ECO:0007669"/>
    <property type="project" value="UniProtKB-EC"/>
</dbReference>
<dbReference type="PANTHER" id="PTHR43762:SF1">
    <property type="entry name" value="D-ARABINONO-1,4-LACTONE OXIDASE"/>
    <property type="match status" value="1"/>
</dbReference>
<dbReference type="Proteomes" id="UP000620104">
    <property type="component" value="Unassembled WGS sequence"/>
</dbReference>
<keyword evidence="8" id="KW-1185">Reference proteome</keyword>
<dbReference type="PIRSF" id="PIRSF000136">
    <property type="entry name" value="LGO_GLO"/>
    <property type="match status" value="1"/>
</dbReference>
<dbReference type="InterPro" id="IPR016169">
    <property type="entry name" value="FAD-bd_PCMH_sub2"/>
</dbReference>
<dbReference type="Pfam" id="PF04030">
    <property type="entry name" value="ALO"/>
    <property type="match status" value="1"/>
</dbReference>
<dbReference type="Gene3D" id="3.30.43.10">
    <property type="entry name" value="Uridine Diphospho-n-acetylenolpyruvylglucosamine Reductase, domain 2"/>
    <property type="match status" value="1"/>
</dbReference>
<dbReference type="Gene3D" id="3.30.465.10">
    <property type="match status" value="1"/>
</dbReference>
<evidence type="ECO:0000256" key="3">
    <source>
        <dbReference type="ARBA" id="ARBA00023002"/>
    </source>
</evidence>
<dbReference type="GO" id="GO:0016020">
    <property type="term" value="C:membrane"/>
    <property type="evidence" value="ECO:0007669"/>
    <property type="project" value="InterPro"/>
</dbReference>
<comment type="caution">
    <text evidence="7">The sequence shown here is derived from an EMBL/GenBank/DDBJ whole genome shotgun (WGS) entry which is preliminary data.</text>
</comment>
<dbReference type="EMBL" id="BLZA01000007">
    <property type="protein sequence ID" value="GHJ84355.1"/>
    <property type="molecule type" value="Genomic_DNA"/>
</dbReference>
<reference evidence="7" key="1">
    <citation type="submission" date="2020-07" db="EMBL/GenBank/DDBJ databases">
        <title>Draft Genome Sequence of a Deep-Sea Yeast, Naganishia (Cryptococcus) liquefaciens strain N6.</title>
        <authorList>
            <person name="Han Y.W."/>
            <person name="Kajitani R."/>
            <person name="Morimoto H."/>
            <person name="Parhat M."/>
            <person name="Tsubouchi H."/>
            <person name="Bakenova O."/>
            <person name="Ogata M."/>
            <person name="Argunhan B."/>
            <person name="Aoki R."/>
            <person name="Kajiwara S."/>
            <person name="Itoh T."/>
            <person name="Iwasaki H."/>
        </authorList>
    </citation>
    <scope>NUCLEOTIDE SEQUENCE</scope>
    <source>
        <strain evidence="7">N6</strain>
    </source>
</reference>
<dbReference type="PROSITE" id="PS51387">
    <property type="entry name" value="FAD_PCMH"/>
    <property type="match status" value="1"/>
</dbReference>
<evidence type="ECO:0000313" key="8">
    <source>
        <dbReference type="Proteomes" id="UP000620104"/>
    </source>
</evidence>
<evidence type="ECO:0000256" key="1">
    <source>
        <dbReference type="ARBA" id="ARBA00005083"/>
    </source>
</evidence>
<dbReference type="GO" id="GO:0005739">
    <property type="term" value="C:mitochondrion"/>
    <property type="evidence" value="ECO:0007669"/>
    <property type="project" value="TreeGrafter"/>
</dbReference>
<dbReference type="UniPathway" id="UPA00771">
    <property type="reaction ID" value="UER00766"/>
</dbReference>
<dbReference type="Gene3D" id="1.10.45.10">
    <property type="entry name" value="Vanillyl-alcohol Oxidase, Chain A, domain 4"/>
    <property type="match status" value="1"/>
</dbReference>
<dbReference type="InterPro" id="IPR007173">
    <property type="entry name" value="ALO_C"/>
</dbReference>
<dbReference type="SUPFAM" id="SSF56176">
    <property type="entry name" value="FAD-binding/transporter-associated domain-like"/>
    <property type="match status" value="1"/>
</dbReference>
<keyword evidence="3" id="KW-0560">Oxidoreductase</keyword>
<accession>A0A8H3YCI5</accession>
<feature type="domain" description="FAD-binding PCMH-type" evidence="6">
    <location>
        <begin position="43"/>
        <end position="215"/>
    </location>
</feature>
<dbReference type="InterPro" id="IPR016166">
    <property type="entry name" value="FAD-bd_PCMH"/>
</dbReference>
<dbReference type="GO" id="GO:0071949">
    <property type="term" value="F:FAD binding"/>
    <property type="evidence" value="ECO:0007669"/>
    <property type="project" value="InterPro"/>
</dbReference>
<dbReference type="InterPro" id="IPR010031">
    <property type="entry name" value="FAD_lactone_oxidase-like"/>
</dbReference>
<feature type="region of interest" description="Disordered" evidence="5">
    <location>
        <begin position="520"/>
        <end position="544"/>
    </location>
</feature>
<comment type="pathway">
    <text evidence="1">Cofactor biosynthesis; D-erythroascorbate biosynthesis; dehydro-D-arabinono-1,4-lactone from D-arabinose: step 2/2.</text>
</comment>
<evidence type="ECO:0000259" key="6">
    <source>
        <dbReference type="PROSITE" id="PS51387"/>
    </source>
</evidence>
<dbReference type="InterPro" id="IPR036318">
    <property type="entry name" value="FAD-bd_PCMH-like_sf"/>
</dbReference>
<evidence type="ECO:0000256" key="2">
    <source>
        <dbReference type="ARBA" id="ARBA00013136"/>
    </source>
</evidence>
<dbReference type="EC" id="1.1.3.37" evidence="2"/>
<dbReference type="InterPro" id="IPR006094">
    <property type="entry name" value="Oxid_FAD_bind_N"/>
</dbReference>
<evidence type="ECO:0000313" key="7">
    <source>
        <dbReference type="EMBL" id="GHJ84355.1"/>
    </source>
</evidence>
<protein>
    <recommendedName>
        <fullName evidence="2">D-arabinono-1,4-lactone oxidase</fullName>
        <ecNumber evidence="2">1.1.3.37</ecNumber>
    </recommendedName>
    <alternativeName>
        <fullName evidence="4">L-galactono-gamma-lactone oxidase</fullName>
    </alternativeName>
</protein>
<gene>
    <name evidence="7" type="ORF">NliqN6_0757</name>
</gene>
<evidence type="ECO:0000256" key="4">
    <source>
        <dbReference type="ARBA" id="ARBA00033418"/>
    </source>
</evidence>
<name>A0A8H3YCI5_9TREE</name>
<sequence length="544" mass="61774">MASFDESVHPVDIATSEFSTLLAPCAIPSSSPKATFFNWARTFKCHPQKTFIPTTIYECRLITEWARREGKTLRAAGVGHSPSDLACTDEWMIRMDGMKEVLQVDPERNTVTVEAGITLLDLHEYLLQQGLALCNNGSITEQTLAGIIATATHGSGFNFPVISSHVLELDIISSAEGAEVIHCSREENHDLFIASLCGLGMTGLMVKVKLEVEPAFRLRESKVPVHIDYLLGTSLDEERLTRRSTHAGASDEKTPLISALDDAQPAQDAHFVEQRNQQSMQKIEDIAKSAEHVRMWWYPQTGGVIVARANRTYEPPIKVSSLFGNFFHYHVTQFFLWLATFVPRYTSLVGKWAWWLNEGSVVQQDHSYKVFTFDCLYPQYTTEWAIPMEQTRNALAALRDWLAAEEADPKGQRVHFPIEIRFTAPDDIWLSPCYGRQTTYIGIVQYRPYRKSVPYEKIFDIFSQIMAEHDGRPHWAKQHGFTADTLRQKYDRYDDFFRVVEKADPEGRWRCGYTARHFGDQGAMPGSKRAAASEEGQHHMGARQ</sequence>
<dbReference type="Pfam" id="PF01565">
    <property type="entry name" value="FAD_binding_4"/>
    <property type="match status" value="1"/>
</dbReference>
<organism evidence="7 8">
    <name type="scientific">Naganishia liquefaciens</name>
    <dbReference type="NCBI Taxonomy" id="104408"/>
    <lineage>
        <taxon>Eukaryota</taxon>
        <taxon>Fungi</taxon>
        <taxon>Dikarya</taxon>
        <taxon>Basidiomycota</taxon>
        <taxon>Agaricomycotina</taxon>
        <taxon>Tremellomycetes</taxon>
        <taxon>Filobasidiales</taxon>
        <taxon>Filobasidiaceae</taxon>
        <taxon>Naganishia</taxon>
    </lineage>
</organism>
<evidence type="ECO:0000256" key="5">
    <source>
        <dbReference type="SAM" id="MobiDB-lite"/>
    </source>
</evidence>
<dbReference type="InterPro" id="IPR016171">
    <property type="entry name" value="Vanillyl_alc_oxidase_C-sub2"/>
</dbReference>
<proteinExistence type="predicted"/>
<dbReference type="PANTHER" id="PTHR43762">
    <property type="entry name" value="L-GULONOLACTONE OXIDASE"/>
    <property type="match status" value="1"/>
</dbReference>
<dbReference type="OrthoDB" id="610608at2759"/>
<dbReference type="InterPro" id="IPR016167">
    <property type="entry name" value="FAD-bd_PCMH_sub1"/>
</dbReference>